<keyword evidence="2" id="KW-0472">Membrane</keyword>
<dbReference type="Pfam" id="PF11118">
    <property type="entry name" value="DUF2627"/>
    <property type="match status" value="1"/>
</dbReference>
<dbReference type="InterPro" id="IPR020138">
    <property type="entry name" value="Uncharacterised_YqzF"/>
</dbReference>
<feature type="region of interest" description="Disordered" evidence="1">
    <location>
        <begin position="126"/>
        <end position="148"/>
    </location>
</feature>
<keyword evidence="2" id="KW-1133">Transmembrane helix</keyword>
<proteinExistence type="predicted"/>
<name>A0A2R6Y398_9BACL</name>
<feature type="transmembrane region" description="Helical" evidence="2">
    <location>
        <begin position="50"/>
        <end position="69"/>
    </location>
</feature>
<evidence type="ECO:0000313" key="4">
    <source>
        <dbReference type="Proteomes" id="UP000244338"/>
    </source>
</evidence>
<accession>A0A2R6Y398</accession>
<dbReference type="Proteomes" id="UP000244338">
    <property type="component" value="Unassembled WGS sequence"/>
</dbReference>
<organism evidence="3 4">
    <name type="scientific">Candidatus Carbonibacillus altaicus</name>
    <dbReference type="NCBI Taxonomy" id="2163959"/>
    <lineage>
        <taxon>Bacteria</taxon>
        <taxon>Bacillati</taxon>
        <taxon>Bacillota</taxon>
        <taxon>Bacilli</taxon>
        <taxon>Bacillales</taxon>
        <taxon>Candidatus Carbonibacillus</taxon>
    </lineage>
</organism>
<evidence type="ECO:0000256" key="1">
    <source>
        <dbReference type="SAM" id="MobiDB-lite"/>
    </source>
</evidence>
<sequence>MTRSNQAPVKQVSPDAAHLDPGDQTNQTELATNRSTLSPSERNKLIRQRTLALIFLAFFGLLSAIGLDWLKDSFFSALSGIGFRWWKVLFGFIFFITGLAFLAGFNFYRDVKRSYTQPKFIKWYRRRQKAKKNKEKKTSTHTPGVKRS</sequence>
<evidence type="ECO:0000256" key="2">
    <source>
        <dbReference type="SAM" id="Phobius"/>
    </source>
</evidence>
<protein>
    <submittedName>
        <fullName evidence="3">Uncharacterized protein</fullName>
    </submittedName>
</protein>
<keyword evidence="2" id="KW-0812">Transmembrane</keyword>
<dbReference type="EMBL" id="PEBX01000012">
    <property type="protein sequence ID" value="PTQ57133.1"/>
    <property type="molecule type" value="Genomic_DNA"/>
</dbReference>
<gene>
    <name evidence="3" type="ORF">BSOLF_2165</name>
</gene>
<dbReference type="AlphaFoldDB" id="A0A2R6Y398"/>
<feature type="transmembrane region" description="Helical" evidence="2">
    <location>
        <begin position="89"/>
        <end position="108"/>
    </location>
</feature>
<feature type="region of interest" description="Disordered" evidence="1">
    <location>
        <begin position="1"/>
        <end position="27"/>
    </location>
</feature>
<evidence type="ECO:0000313" key="3">
    <source>
        <dbReference type="EMBL" id="PTQ57133.1"/>
    </source>
</evidence>
<comment type="caution">
    <text evidence="3">The sequence shown here is derived from an EMBL/GenBank/DDBJ whole genome shotgun (WGS) entry which is preliminary data.</text>
</comment>
<reference evidence="4" key="1">
    <citation type="journal article" date="2018" name="Sci. Rep.">
        <title>Lignite coal burning seam in the remote Altai Mountains harbors a hydrogen-driven thermophilic microbial community.</title>
        <authorList>
            <person name="Kadnikov V.V."/>
            <person name="Mardanov A.V."/>
            <person name="Ivasenko D.A."/>
            <person name="Antsiferov D.V."/>
            <person name="Beletsky A.V."/>
            <person name="Karnachuk O.V."/>
            <person name="Ravin N.V."/>
        </authorList>
    </citation>
    <scope>NUCLEOTIDE SEQUENCE [LARGE SCALE GENOMIC DNA]</scope>
</reference>
<feature type="compositionally biased region" description="Basic residues" evidence="1">
    <location>
        <begin position="126"/>
        <end position="135"/>
    </location>
</feature>